<dbReference type="PROSITE" id="PS51724">
    <property type="entry name" value="SPOR"/>
    <property type="match status" value="1"/>
</dbReference>
<feature type="domain" description="SPOR" evidence="3">
    <location>
        <begin position="308"/>
        <end position="386"/>
    </location>
</feature>
<feature type="transmembrane region" description="Helical" evidence="2">
    <location>
        <begin position="117"/>
        <end position="135"/>
    </location>
</feature>
<feature type="transmembrane region" description="Helical" evidence="2">
    <location>
        <begin position="203"/>
        <end position="224"/>
    </location>
</feature>
<evidence type="ECO:0000259" key="3">
    <source>
        <dbReference type="PROSITE" id="PS51724"/>
    </source>
</evidence>
<accession>A0ABY8SN10</accession>
<dbReference type="Pfam" id="PF05036">
    <property type="entry name" value="SPOR"/>
    <property type="match status" value="1"/>
</dbReference>
<dbReference type="EMBL" id="CP125947">
    <property type="protein sequence ID" value="WHS64450.1"/>
    <property type="molecule type" value="Genomic_DNA"/>
</dbReference>
<feature type="compositionally biased region" description="Low complexity" evidence="1">
    <location>
        <begin position="249"/>
        <end position="302"/>
    </location>
</feature>
<feature type="transmembrane region" description="Helical" evidence="2">
    <location>
        <begin position="141"/>
        <end position="162"/>
    </location>
</feature>
<organism evidence="4 5">
    <name type="scientific">Comamonas resistens</name>
    <dbReference type="NCBI Taxonomy" id="3046670"/>
    <lineage>
        <taxon>Bacteria</taxon>
        <taxon>Pseudomonadati</taxon>
        <taxon>Pseudomonadota</taxon>
        <taxon>Betaproteobacteria</taxon>
        <taxon>Burkholderiales</taxon>
        <taxon>Comamonadaceae</taxon>
        <taxon>Comamonas</taxon>
    </lineage>
</organism>
<keyword evidence="2" id="KW-0472">Membrane</keyword>
<reference evidence="4 5" key="1">
    <citation type="submission" date="2023-05" db="EMBL/GenBank/DDBJ databases">
        <authorList>
            <person name="Yin Y."/>
            <person name="Lu Z."/>
        </authorList>
    </citation>
    <scope>NUCLEOTIDE SEQUENCE [LARGE SCALE GENOMIC DNA]</scope>
    <source>
        <strain evidence="4 5">ZM22</strain>
    </source>
</reference>
<feature type="compositionally biased region" description="Basic and acidic residues" evidence="1">
    <location>
        <begin position="362"/>
        <end position="371"/>
    </location>
</feature>
<evidence type="ECO:0000256" key="2">
    <source>
        <dbReference type="SAM" id="Phobius"/>
    </source>
</evidence>
<dbReference type="SUPFAM" id="SSF110997">
    <property type="entry name" value="Sporulation related repeat"/>
    <property type="match status" value="1"/>
</dbReference>
<feature type="region of interest" description="Disordered" evidence="1">
    <location>
        <begin position="1"/>
        <end position="31"/>
    </location>
</feature>
<evidence type="ECO:0000313" key="4">
    <source>
        <dbReference type="EMBL" id="WHS64450.1"/>
    </source>
</evidence>
<name>A0ABY8SN10_9BURK</name>
<evidence type="ECO:0000256" key="1">
    <source>
        <dbReference type="SAM" id="MobiDB-lite"/>
    </source>
</evidence>
<gene>
    <name evidence="4" type="ORF">QMY55_18395</name>
</gene>
<dbReference type="Proteomes" id="UP001240697">
    <property type="component" value="Chromosome"/>
</dbReference>
<protein>
    <submittedName>
        <fullName evidence="4">SPOR domain-containing protein</fullName>
    </submittedName>
</protein>
<feature type="region of interest" description="Disordered" evidence="1">
    <location>
        <begin position="352"/>
        <end position="393"/>
    </location>
</feature>
<feature type="compositionally biased region" description="Low complexity" evidence="1">
    <location>
        <begin position="1"/>
        <end position="18"/>
    </location>
</feature>
<keyword evidence="2" id="KW-0812">Transmembrane</keyword>
<sequence length="393" mass="41085">MPVASDTSTPAPKTAAAPRQEPSLHATGRSPLPASIAGAFAAAQYSLQHSLDQAPESEDTGLLPQLYASRIGPRAQAYYLAQFKRFDALDRSLPSWNMAAAFFTLAWCCLRGLWTEAAKYLAAITAVALLWWFGLRPALPAAMALGAGVALWLAALAVPGLLGNGWYWRKVRQQTLQAISAAPNMAEVHTRLQAQAAPTQQKLAALLVLALPLAAAAGAGLALLPARQTEPAMISEPVAPIDMAKIQSTTPAAKPAAEPVPQAAAAQTVPATPEPAPTVAAPPASEPAAPTAMPAHAETAAASQPASDLQPGKFYLNLGAFSNQTEAKQALSLLEKARLPVLSQTLSSNKGEVTRLRSGPFDSRKRAEKAARKLKTAGLEPGLFQAEENKSAP</sequence>
<keyword evidence="2" id="KW-1133">Transmembrane helix</keyword>
<evidence type="ECO:0000313" key="5">
    <source>
        <dbReference type="Proteomes" id="UP001240697"/>
    </source>
</evidence>
<keyword evidence="5" id="KW-1185">Reference proteome</keyword>
<dbReference type="InterPro" id="IPR036680">
    <property type="entry name" value="SPOR-like_sf"/>
</dbReference>
<dbReference type="InterPro" id="IPR007730">
    <property type="entry name" value="SPOR-like_dom"/>
</dbReference>
<dbReference type="RefSeq" id="WP_283485592.1">
    <property type="nucleotide sequence ID" value="NZ_CP125947.1"/>
</dbReference>
<feature type="transmembrane region" description="Helical" evidence="2">
    <location>
        <begin position="93"/>
        <end position="110"/>
    </location>
</feature>
<proteinExistence type="predicted"/>
<dbReference type="Gene3D" id="3.30.70.1070">
    <property type="entry name" value="Sporulation related repeat"/>
    <property type="match status" value="1"/>
</dbReference>
<feature type="region of interest" description="Disordered" evidence="1">
    <location>
        <begin position="249"/>
        <end position="307"/>
    </location>
</feature>